<evidence type="ECO:0000313" key="2">
    <source>
        <dbReference type="EMBL" id="KKS30738.1"/>
    </source>
</evidence>
<dbReference type="AlphaFoldDB" id="A0A0G1AZR1"/>
<organism evidence="2 3">
    <name type="scientific">Candidatus Amesbacteria bacterium GW2011_GWA2_42_12</name>
    <dbReference type="NCBI Taxonomy" id="1618356"/>
    <lineage>
        <taxon>Bacteria</taxon>
        <taxon>Candidatus Amesiibacteriota</taxon>
    </lineage>
</organism>
<keyword evidence="1" id="KW-1133">Transmembrane helix</keyword>
<evidence type="ECO:0000256" key="1">
    <source>
        <dbReference type="SAM" id="Phobius"/>
    </source>
</evidence>
<name>A0A0G1AZR1_9BACT</name>
<feature type="transmembrane region" description="Helical" evidence="1">
    <location>
        <begin position="40"/>
        <end position="57"/>
    </location>
</feature>
<dbReference type="STRING" id="1618356.UU93_C0032G0002"/>
<comment type="caution">
    <text evidence="2">The sequence shown here is derived from an EMBL/GenBank/DDBJ whole genome shotgun (WGS) entry which is preliminary data.</text>
</comment>
<evidence type="ECO:0000313" key="3">
    <source>
        <dbReference type="Proteomes" id="UP000034160"/>
    </source>
</evidence>
<keyword evidence="1" id="KW-0472">Membrane</keyword>
<accession>A0A0G1AZR1</accession>
<proteinExistence type="predicted"/>
<reference evidence="2 3" key="1">
    <citation type="journal article" date="2015" name="Nature">
        <title>rRNA introns, odd ribosomes, and small enigmatic genomes across a large radiation of phyla.</title>
        <authorList>
            <person name="Brown C.T."/>
            <person name="Hug L.A."/>
            <person name="Thomas B.C."/>
            <person name="Sharon I."/>
            <person name="Castelle C.J."/>
            <person name="Singh A."/>
            <person name="Wilkins M.J."/>
            <person name="Williams K.H."/>
            <person name="Banfield J.F."/>
        </authorList>
    </citation>
    <scope>NUCLEOTIDE SEQUENCE [LARGE SCALE GENOMIC DNA]</scope>
</reference>
<protein>
    <submittedName>
        <fullName evidence="2">Uncharacterized protein</fullName>
    </submittedName>
</protein>
<dbReference type="EMBL" id="LCCN01000032">
    <property type="protein sequence ID" value="KKS30738.1"/>
    <property type="molecule type" value="Genomic_DNA"/>
</dbReference>
<dbReference type="Proteomes" id="UP000034160">
    <property type="component" value="Unassembled WGS sequence"/>
</dbReference>
<gene>
    <name evidence="2" type="ORF">UU93_C0032G0002</name>
</gene>
<sequence length="311" mass="33173">MQVSRFSSSPLFEDPTIVAPRVEPVPAQPSSQFRFPLKHTLIYIALFILPIAGALGVNNISEMSTLASSTSTLNSPIADISTQQANAIVPVSANTQQGAQQIEYELSLANGFLQKAIDLSNQPGDQTVAQKDNILSLLNQSLEAAQRAVTLAPNDARGYSSRGRVYLASAAVKPEMKTLAEQDFAKAQSLGAQQPAQAPNTQNPIDLLPTQQAQTQTGAMVAGPNDEQKENIDGTVSQNATRGTVTLEAGKSEIFVPYTLVKDSTQLYVTAENNPDNATIFVKNKEAGVGFTIAVTSASSAPLTITWWEIQ</sequence>
<keyword evidence="1" id="KW-0812">Transmembrane</keyword>